<comment type="subcellular location">
    <subcellularLocation>
        <location evidence="6">Cell membrane</location>
        <topology evidence="6">Peripheral membrane protein</topology>
        <orientation evidence="6">Cytoplasmic side</orientation>
    </subcellularLocation>
    <text evidence="6">Localizes to the Z ring in an FtsZ-dependent manner. Targeted to the membrane through a conserved C-terminal amphipathic helix.</text>
</comment>
<keyword evidence="4 6" id="KW-0472">Membrane</keyword>
<dbReference type="InterPro" id="IPR043129">
    <property type="entry name" value="ATPase_NBD"/>
</dbReference>
<dbReference type="AlphaFoldDB" id="A0A8J2YGX9"/>
<dbReference type="PANTHER" id="PTHR32432:SF4">
    <property type="entry name" value="CELL DIVISION PROTEIN FTSA"/>
    <property type="match status" value="1"/>
</dbReference>
<dbReference type="NCBIfam" id="TIGR01174">
    <property type="entry name" value="ftsA"/>
    <property type="match status" value="1"/>
</dbReference>
<evidence type="ECO:0000256" key="6">
    <source>
        <dbReference type="HAMAP-Rule" id="MF_02033"/>
    </source>
</evidence>
<dbReference type="PIRSF" id="PIRSF003101">
    <property type="entry name" value="FtsA"/>
    <property type="match status" value="1"/>
</dbReference>
<dbReference type="InterPro" id="IPR050696">
    <property type="entry name" value="FtsA/MreB"/>
</dbReference>
<keyword evidence="3 6" id="KW-0132">Cell division</keyword>
<dbReference type="EMBL" id="BMCP01000002">
    <property type="protein sequence ID" value="GGE42386.1"/>
    <property type="molecule type" value="Genomic_DNA"/>
</dbReference>
<evidence type="ECO:0000313" key="10">
    <source>
        <dbReference type="Proteomes" id="UP000602745"/>
    </source>
</evidence>
<keyword evidence="10" id="KW-1185">Reference proteome</keyword>
<dbReference type="RefSeq" id="WP_188409547.1">
    <property type="nucleotide sequence ID" value="NZ_BMCP01000002.1"/>
</dbReference>
<organism evidence="9 10">
    <name type="scientific">Agaricicola taiwanensis</name>
    <dbReference type="NCBI Taxonomy" id="591372"/>
    <lineage>
        <taxon>Bacteria</taxon>
        <taxon>Pseudomonadati</taxon>
        <taxon>Pseudomonadota</taxon>
        <taxon>Alphaproteobacteria</taxon>
        <taxon>Rhodobacterales</taxon>
        <taxon>Paracoccaceae</taxon>
        <taxon>Agaricicola</taxon>
    </lineage>
</organism>
<dbReference type="InterPro" id="IPR003494">
    <property type="entry name" value="SHS2_FtsA"/>
</dbReference>
<dbReference type="Gene3D" id="3.30.1490.110">
    <property type="match status" value="1"/>
</dbReference>
<accession>A0A8J2YGX9</accession>
<name>A0A8J2YGX9_9RHOB</name>
<reference evidence="9" key="2">
    <citation type="submission" date="2020-09" db="EMBL/GenBank/DDBJ databases">
        <authorList>
            <person name="Sun Q."/>
            <person name="Sedlacek I."/>
        </authorList>
    </citation>
    <scope>NUCLEOTIDE SEQUENCE</scope>
    <source>
        <strain evidence="9">CCM 7684</strain>
    </source>
</reference>
<evidence type="ECO:0000256" key="4">
    <source>
        <dbReference type="ARBA" id="ARBA00023136"/>
    </source>
</evidence>
<dbReference type="CDD" id="cd24048">
    <property type="entry name" value="ASKHA_NBD_FtsA"/>
    <property type="match status" value="1"/>
</dbReference>
<evidence type="ECO:0000313" key="9">
    <source>
        <dbReference type="EMBL" id="GGE42386.1"/>
    </source>
</evidence>
<dbReference type="SMART" id="SM00842">
    <property type="entry name" value="FtsA"/>
    <property type="match status" value="1"/>
</dbReference>
<keyword evidence="5 6" id="KW-0131">Cell cycle</keyword>
<dbReference type="PROSITE" id="PS00329">
    <property type="entry name" value="HSP70_2"/>
    <property type="match status" value="1"/>
</dbReference>
<dbReference type="PANTHER" id="PTHR32432">
    <property type="entry name" value="CELL DIVISION PROTEIN FTSA-RELATED"/>
    <property type="match status" value="1"/>
</dbReference>
<evidence type="ECO:0000256" key="5">
    <source>
        <dbReference type="ARBA" id="ARBA00023306"/>
    </source>
</evidence>
<proteinExistence type="inferred from homology"/>
<comment type="subunit">
    <text evidence="6">Self-interacts. Interacts with FtsZ.</text>
</comment>
<dbReference type="Gene3D" id="3.30.420.40">
    <property type="match status" value="1"/>
</dbReference>
<keyword evidence="2 6" id="KW-1003">Cell membrane</keyword>
<dbReference type="Pfam" id="PF14450">
    <property type="entry name" value="FtsA"/>
    <property type="match status" value="2"/>
</dbReference>
<evidence type="ECO:0000256" key="2">
    <source>
        <dbReference type="ARBA" id="ARBA00022475"/>
    </source>
</evidence>
<comment type="function">
    <text evidence="6 7">Cell division protein that is involved in the assembly of the Z ring. May serve as a membrane anchor for the Z ring.</text>
</comment>
<dbReference type="GO" id="GO:0043093">
    <property type="term" value="P:FtsZ-dependent cytokinesis"/>
    <property type="evidence" value="ECO:0007669"/>
    <property type="project" value="UniProtKB-UniRule"/>
</dbReference>
<comment type="similarity">
    <text evidence="6 7">Belongs to the FtsA/MreB family.</text>
</comment>
<gene>
    <name evidence="6 9" type="primary">ftsA</name>
    <name evidence="9" type="ORF">GCM10007276_19610</name>
</gene>
<dbReference type="GO" id="GO:0009898">
    <property type="term" value="C:cytoplasmic side of plasma membrane"/>
    <property type="evidence" value="ECO:0007669"/>
    <property type="project" value="UniProtKB-UniRule"/>
</dbReference>
<dbReference type="InterPro" id="IPR020823">
    <property type="entry name" value="Cell_div_FtsA"/>
</dbReference>
<sequence>MRTQLAQGVAPRLRPLPPKRTVELSVLDVGTSKVVCLIARLRPLDRDDVIPGRTHRIEVLGVGHYRSRGVKAGAITDMEAAEHSIRHAVDAAERMADLRVDQVIVSMSAGRIGSDSYAASVNVAGHPVGESDIQRVLRAASAYCVRDGRAVLHSLPISYGLDATRNVRDPRGMVGEELGVDMHVISGDSAPLRNLILCVERCHLEVAGVVASPYASALAALAEEESELGVTLIDLGGGTTTFSVFSGGHCVHADGIALGGHHITMDIARGLSTRLDHAERLKTLHASVFPGLKDDLDMVAVPPVGEDDGSDAHHVPKSHLVRVVRPRVEEILELVRDRLKASGFAVDAGRRVVLTGGASQLTGLVDLAGRMIGQQVRIGRSIGARGLPEAARGPAFTTALGLLTYPQVAGLEHFEQRRSGLMTGTDGYLARVGQWLKDSF</sequence>
<evidence type="ECO:0000256" key="7">
    <source>
        <dbReference type="PIRNR" id="PIRNR003101"/>
    </source>
</evidence>
<dbReference type="InterPro" id="IPR018181">
    <property type="entry name" value="Heat_shock_70_CS"/>
</dbReference>
<evidence type="ECO:0000256" key="1">
    <source>
        <dbReference type="ARBA" id="ARBA00007381"/>
    </source>
</evidence>
<evidence type="ECO:0000256" key="3">
    <source>
        <dbReference type="ARBA" id="ARBA00022618"/>
    </source>
</evidence>
<evidence type="ECO:0000259" key="8">
    <source>
        <dbReference type="SMART" id="SM00842"/>
    </source>
</evidence>
<dbReference type="SUPFAM" id="SSF53067">
    <property type="entry name" value="Actin-like ATPase domain"/>
    <property type="match status" value="2"/>
</dbReference>
<comment type="similarity">
    <text evidence="1">Belongs to the heat shock protein 70 family.</text>
</comment>
<comment type="caution">
    <text evidence="9">The sequence shown here is derived from an EMBL/GenBank/DDBJ whole genome shotgun (WGS) entry which is preliminary data.</text>
</comment>
<dbReference type="Pfam" id="PF02491">
    <property type="entry name" value="SHS2_FTSA"/>
    <property type="match status" value="1"/>
</dbReference>
<dbReference type="HAMAP" id="MF_02033">
    <property type="entry name" value="FtsA"/>
    <property type="match status" value="1"/>
</dbReference>
<dbReference type="Proteomes" id="UP000602745">
    <property type="component" value="Unassembled WGS sequence"/>
</dbReference>
<reference evidence="9" key="1">
    <citation type="journal article" date="2014" name="Int. J. Syst. Evol. Microbiol.">
        <title>Complete genome sequence of Corynebacterium casei LMG S-19264T (=DSM 44701T), isolated from a smear-ripened cheese.</title>
        <authorList>
            <consortium name="US DOE Joint Genome Institute (JGI-PGF)"/>
            <person name="Walter F."/>
            <person name="Albersmeier A."/>
            <person name="Kalinowski J."/>
            <person name="Ruckert C."/>
        </authorList>
    </citation>
    <scope>NUCLEOTIDE SEQUENCE</scope>
    <source>
        <strain evidence="9">CCM 7684</strain>
    </source>
</reference>
<dbReference type="GO" id="GO:0032153">
    <property type="term" value="C:cell division site"/>
    <property type="evidence" value="ECO:0007669"/>
    <property type="project" value="UniProtKB-UniRule"/>
</dbReference>
<feature type="domain" description="SHS2" evidence="8">
    <location>
        <begin position="24"/>
        <end position="220"/>
    </location>
</feature>
<protein>
    <recommendedName>
        <fullName evidence="6 7">Cell division protein FtsA</fullName>
    </recommendedName>
</protein>